<gene>
    <name evidence="2" type="ORF">UXM345_LOCUS32485</name>
</gene>
<evidence type="ECO:0000313" key="3">
    <source>
        <dbReference type="Proteomes" id="UP000663842"/>
    </source>
</evidence>
<accession>A0A820GVQ9</accession>
<evidence type="ECO:0000313" key="2">
    <source>
        <dbReference type="EMBL" id="CAF4283706.1"/>
    </source>
</evidence>
<name>A0A820GVQ9_9BILA</name>
<evidence type="ECO:0000256" key="1">
    <source>
        <dbReference type="SAM" id="MobiDB-lite"/>
    </source>
</evidence>
<dbReference type="EMBL" id="CAJOBF010009949">
    <property type="protein sequence ID" value="CAF4283706.1"/>
    <property type="molecule type" value="Genomic_DNA"/>
</dbReference>
<protein>
    <submittedName>
        <fullName evidence="2">Uncharacterized protein</fullName>
    </submittedName>
</protein>
<organism evidence="2 3">
    <name type="scientific">Rotaria magnacalcarata</name>
    <dbReference type="NCBI Taxonomy" id="392030"/>
    <lineage>
        <taxon>Eukaryota</taxon>
        <taxon>Metazoa</taxon>
        <taxon>Spiralia</taxon>
        <taxon>Gnathifera</taxon>
        <taxon>Rotifera</taxon>
        <taxon>Eurotatoria</taxon>
        <taxon>Bdelloidea</taxon>
        <taxon>Philodinida</taxon>
        <taxon>Philodinidae</taxon>
        <taxon>Rotaria</taxon>
    </lineage>
</organism>
<sequence length="409" mass="46231">MPAGQARLKHTRPGTRPGSVVSGQATDSPGLVVTDQAPGQVRPENSGLLASLEQTLTQIRTVGDAELMRAHRYYELLYATKPDEIIAVIEEHRSEYTEHDYIYLLQLKHLSFPANTNTYESETKLSTTTSRTYAQVARGAEIVKRPETSTENPKQNKQINVLVETQEISPIVGKIYKLRYILHELFGIHDDKSSTVATSSKSSLPKKNNRANKRPCLVIRKSATSVNVLLITRFHHLDPTSEVVLSQLSRENLLKYLVSIHPAPPIHGRRSVKHTLSQGSSYFDPEEKSYIVLKPITVSLEEEWPTPLPNYIDNDELAYIRDILFNIFMEERDQSMETSKIIRSNSEDKDNEDNSTTSSSSSLFPNPRFLQESFGHIDLSLNRSTEIEKWLADVESSPECIIDLNDELN</sequence>
<dbReference type="AlphaFoldDB" id="A0A820GVQ9"/>
<dbReference type="Proteomes" id="UP000663842">
    <property type="component" value="Unassembled WGS sequence"/>
</dbReference>
<reference evidence="2" key="1">
    <citation type="submission" date="2021-02" db="EMBL/GenBank/DDBJ databases">
        <authorList>
            <person name="Nowell W R."/>
        </authorList>
    </citation>
    <scope>NUCLEOTIDE SEQUENCE</scope>
</reference>
<feature type="region of interest" description="Disordered" evidence="1">
    <location>
        <begin position="338"/>
        <end position="366"/>
    </location>
</feature>
<feature type="region of interest" description="Disordered" evidence="1">
    <location>
        <begin position="1"/>
        <end position="40"/>
    </location>
</feature>
<comment type="caution">
    <text evidence="2">The sequence shown here is derived from an EMBL/GenBank/DDBJ whole genome shotgun (WGS) entry which is preliminary data.</text>
</comment>
<proteinExistence type="predicted"/>